<proteinExistence type="predicted"/>
<keyword evidence="2" id="KW-1185">Reference proteome</keyword>
<name>A0A1V6RKG9_9EURO</name>
<sequence>MTEEEQEEYKEQWADELQELATAGIAETAPARVSLKDFPRLKNLSIGSHTLCYLARGVGDGKTQIDSKSFNLVDHIPSTLDSLRIYGLGEPVDRWTPYLDYEPDIDVDAQIDQLAHEKDAKLPGLKVESIDPCIPNV</sequence>
<organism evidence="1 2">
    <name type="scientific">Penicillium solitum</name>
    <dbReference type="NCBI Taxonomy" id="60172"/>
    <lineage>
        <taxon>Eukaryota</taxon>
        <taxon>Fungi</taxon>
        <taxon>Dikarya</taxon>
        <taxon>Ascomycota</taxon>
        <taxon>Pezizomycotina</taxon>
        <taxon>Eurotiomycetes</taxon>
        <taxon>Eurotiomycetidae</taxon>
        <taxon>Eurotiales</taxon>
        <taxon>Aspergillaceae</taxon>
        <taxon>Penicillium</taxon>
    </lineage>
</organism>
<dbReference type="STRING" id="60172.A0A1V6RKG9"/>
<protein>
    <submittedName>
        <fullName evidence="1">Uncharacterized protein</fullName>
    </submittedName>
</protein>
<evidence type="ECO:0000313" key="2">
    <source>
        <dbReference type="Proteomes" id="UP000191612"/>
    </source>
</evidence>
<dbReference type="AlphaFoldDB" id="A0A1V6RKG9"/>
<dbReference type="EMBL" id="MDYO01000003">
    <property type="protein sequence ID" value="OQE02028.1"/>
    <property type="molecule type" value="Genomic_DNA"/>
</dbReference>
<gene>
    <name evidence="1" type="ORF">PENSOL_c003G10069</name>
</gene>
<reference evidence="2" key="1">
    <citation type="journal article" date="2017" name="Nat. Microbiol.">
        <title>Global analysis of biosynthetic gene clusters reveals vast potential of secondary metabolite production in Penicillium species.</title>
        <authorList>
            <person name="Nielsen J.C."/>
            <person name="Grijseels S."/>
            <person name="Prigent S."/>
            <person name="Ji B."/>
            <person name="Dainat J."/>
            <person name="Nielsen K.F."/>
            <person name="Frisvad J.C."/>
            <person name="Workman M."/>
            <person name="Nielsen J."/>
        </authorList>
    </citation>
    <scope>NUCLEOTIDE SEQUENCE [LARGE SCALE GENOMIC DNA]</scope>
    <source>
        <strain evidence="2">IBT 29525</strain>
    </source>
</reference>
<dbReference type="Proteomes" id="UP000191612">
    <property type="component" value="Unassembled WGS sequence"/>
</dbReference>
<comment type="caution">
    <text evidence="1">The sequence shown here is derived from an EMBL/GenBank/DDBJ whole genome shotgun (WGS) entry which is preliminary data.</text>
</comment>
<evidence type="ECO:0000313" key="1">
    <source>
        <dbReference type="EMBL" id="OQE02028.1"/>
    </source>
</evidence>
<accession>A0A1V6RKG9</accession>